<reference evidence="1" key="1">
    <citation type="submission" date="2021-03" db="EMBL/GenBank/DDBJ databases">
        <authorList>
            <person name="Tagirdzhanova G."/>
        </authorList>
    </citation>
    <scope>NUCLEOTIDE SEQUENCE</scope>
</reference>
<comment type="caution">
    <text evidence="1">The sequence shown here is derived from an EMBL/GenBank/DDBJ whole genome shotgun (WGS) entry which is preliminary data.</text>
</comment>
<dbReference type="EMBL" id="CAJPDT010000057">
    <property type="protein sequence ID" value="CAF9930400.1"/>
    <property type="molecule type" value="Genomic_DNA"/>
</dbReference>
<proteinExistence type="predicted"/>
<sequence>MINYGTDWSDIEMVVFMNKSQTQRLQDAESRASEIFNAGDTISTSLFQMDPRRSIAFQQPRPNETVIPNTVRIFPISSDNDTISWQENTEGDQILCYRDGTVYFDWLSHWRKYAKITPESTFATTALATASYTVRWRDLSAHIMASMRFENNEDVVQALNEA</sequence>
<dbReference type="Proteomes" id="UP000664534">
    <property type="component" value="Unassembled WGS sequence"/>
</dbReference>
<name>A0A8H3IR94_9LECA</name>
<gene>
    <name evidence="1" type="ORF">IMSHALPRED_008162</name>
</gene>
<protein>
    <submittedName>
        <fullName evidence="1">Uncharacterized protein</fullName>
    </submittedName>
</protein>
<dbReference type="AlphaFoldDB" id="A0A8H3IR94"/>
<accession>A0A8H3IR94</accession>
<keyword evidence="2" id="KW-1185">Reference proteome</keyword>
<evidence type="ECO:0000313" key="2">
    <source>
        <dbReference type="Proteomes" id="UP000664534"/>
    </source>
</evidence>
<organism evidence="1 2">
    <name type="scientific">Imshaugia aleurites</name>
    <dbReference type="NCBI Taxonomy" id="172621"/>
    <lineage>
        <taxon>Eukaryota</taxon>
        <taxon>Fungi</taxon>
        <taxon>Dikarya</taxon>
        <taxon>Ascomycota</taxon>
        <taxon>Pezizomycotina</taxon>
        <taxon>Lecanoromycetes</taxon>
        <taxon>OSLEUM clade</taxon>
        <taxon>Lecanoromycetidae</taxon>
        <taxon>Lecanorales</taxon>
        <taxon>Lecanorineae</taxon>
        <taxon>Parmeliaceae</taxon>
        <taxon>Imshaugia</taxon>
    </lineage>
</organism>
<evidence type="ECO:0000313" key="1">
    <source>
        <dbReference type="EMBL" id="CAF9930400.1"/>
    </source>
</evidence>